<gene>
    <name evidence="7" type="ORF">GM921_16610</name>
</gene>
<feature type="domain" description="Spi protease inhibitor" evidence="6">
    <location>
        <begin position="34"/>
        <end position="136"/>
    </location>
</feature>
<protein>
    <recommendedName>
        <fullName evidence="6">Spi protease inhibitor domain-containing protein</fullName>
    </recommendedName>
</protein>
<evidence type="ECO:0000256" key="1">
    <source>
        <dbReference type="ARBA" id="ARBA00009693"/>
    </source>
</evidence>
<dbReference type="Gene3D" id="3.90.70.50">
    <property type="entry name" value="Peptidase C10, streptopain"/>
    <property type="match status" value="2"/>
</dbReference>
<dbReference type="InterPro" id="IPR025896">
    <property type="entry name" value="Spi_Prtas-inh"/>
</dbReference>
<evidence type="ECO:0000256" key="2">
    <source>
        <dbReference type="ARBA" id="ARBA00022670"/>
    </source>
</evidence>
<evidence type="ECO:0000313" key="7">
    <source>
        <dbReference type="EMBL" id="MBB2147128.1"/>
    </source>
</evidence>
<dbReference type="InterPro" id="IPR038765">
    <property type="entry name" value="Papain-like_cys_pep_sf"/>
</dbReference>
<dbReference type="SUPFAM" id="SSF54001">
    <property type="entry name" value="Cysteine proteinases"/>
    <property type="match status" value="1"/>
</dbReference>
<dbReference type="Pfam" id="PF01640">
    <property type="entry name" value="Peptidase_C10"/>
    <property type="match status" value="1"/>
</dbReference>
<keyword evidence="8" id="KW-1185">Reference proteome</keyword>
<dbReference type="GO" id="GO:0006508">
    <property type="term" value="P:proteolysis"/>
    <property type="evidence" value="ECO:0007669"/>
    <property type="project" value="UniProtKB-KW"/>
</dbReference>
<accession>A0A923E2C8</accession>
<dbReference type="RefSeq" id="WP_182923753.1">
    <property type="nucleotide sequence ID" value="NZ_WNXD01000002.1"/>
</dbReference>
<evidence type="ECO:0000313" key="8">
    <source>
        <dbReference type="Proteomes" id="UP000601055"/>
    </source>
</evidence>
<organism evidence="7 8">
    <name type="scientific">Pedobacter planticolens</name>
    <dbReference type="NCBI Taxonomy" id="2679964"/>
    <lineage>
        <taxon>Bacteria</taxon>
        <taxon>Pseudomonadati</taxon>
        <taxon>Bacteroidota</taxon>
        <taxon>Sphingobacteriia</taxon>
        <taxon>Sphingobacteriales</taxon>
        <taxon>Sphingobacteriaceae</taxon>
        <taxon>Pedobacter</taxon>
    </lineage>
</organism>
<dbReference type="EMBL" id="WNXD01000002">
    <property type="protein sequence ID" value="MBB2147128.1"/>
    <property type="molecule type" value="Genomic_DNA"/>
</dbReference>
<dbReference type="InterPro" id="IPR000200">
    <property type="entry name" value="Peptidase_C10"/>
</dbReference>
<name>A0A923E2C8_9SPHI</name>
<evidence type="ECO:0000256" key="3">
    <source>
        <dbReference type="ARBA" id="ARBA00022729"/>
    </source>
</evidence>
<sequence length="405" mass="44938">MNKLISKYLLAIFIISILFSCTKDKPIIENENYIGIEKASSIALTFINRQVSINRKIQSTRDSEVGFSKKVVKNLVSIKAKDNTNAFYIINYEGGGFSIVSADKRTPNILAYSDKNNFRTDTVPSGLDEWLNTTKLKIEEVRDKKIKYTGQDKLDYFAKASNLLPNIAPIDTTCTGYYEEVGPLLQTQWSQGNGYNNLMPSLSCGPAGRAWTGCVATAMAQIIRYHQYPTNWYNYNIMQNTLYSWDYTSAGANEIAAIMQNASASVGASYDCSGTGANLSSVPNSFINTFGYANTAQYLTYGSGSYVTVQNELKASRPIIMGGGTQGNWLIFPIYIKGHAWVVDGFHEGFVCGPEGGYTGASTFLYFHMNWGWGGSYDGWYGLHDFTPGISSYNYENRMIIGIHP</sequence>
<keyword evidence="5" id="KW-0788">Thiol protease</keyword>
<dbReference type="AlphaFoldDB" id="A0A923E2C8"/>
<keyword evidence="2" id="KW-0645">Protease</keyword>
<comment type="similarity">
    <text evidence="1">Belongs to the peptidase C10 family.</text>
</comment>
<dbReference type="InterPro" id="IPR044934">
    <property type="entry name" value="Streptopain_sf"/>
</dbReference>
<comment type="caution">
    <text evidence="7">The sequence shown here is derived from an EMBL/GenBank/DDBJ whole genome shotgun (WGS) entry which is preliminary data.</text>
</comment>
<dbReference type="GO" id="GO:0008234">
    <property type="term" value="F:cysteine-type peptidase activity"/>
    <property type="evidence" value="ECO:0007669"/>
    <property type="project" value="UniProtKB-KW"/>
</dbReference>
<keyword evidence="3" id="KW-0732">Signal</keyword>
<dbReference type="PROSITE" id="PS51257">
    <property type="entry name" value="PROKAR_LIPOPROTEIN"/>
    <property type="match status" value="1"/>
</dbReference>
<evidence type="ECO:0000256" key="4">
    <source>
        <dbReference type="ARBA" id="ARBA00022801"/>
    </source>
</evidence>
<reference evidence="7" key="1">
    <citation type="submission" date="2019-11" db="EMBL/GenBank/DDBJ databases">
        <title>Description of Pedobacter sp. LMG 31464T.</title>
        <authorList>
            <person name="Carlier A."/>
            <person name="Qi S."/>
            <person name="Vandamme P."/>
        </authorList>
    </citation>
    <scope>NUCLEOTIDE SEQUENCE</scope>
    <source>
        <strain evidence="7">LMG 31464</strain>
    </source>
</reference>
<dbReference type="Gene3D" id="3.30.910.30">
    <property type="entry name" value="Peptidase C10 family"/>
    <property type="match status" value="1"/>
</dbReference>
<dbReference type="Proteomes" id="UP000601055">
    <property type="component" value="Unassembled WGS sequence"/>
</dbReference>
<evidence type="ECO:0000256" key="5">
    <source>
        <dbReference type="ARBA" id="ARBA00022807"/>
    </source>
</evidence>
<evidence type="ECO:0000259" key="6">
    <source>
        <dbReference type="Pfam" id="PF13734"/>
    </source>
</evidence>
<dbReference type="PRINTS" id="PR00797">
    <property type="entry name" value="STREPTOPAIN"/>
</dbReference>
<keyword evidence="4" id="KW-0378">Hydrolase</keyword>
<proteinExistence type="inferred from homology"/>
<dbReference type="Pfam" id="PF13734">
    <property type="entry name" value="Inhibitor_I69"/>
    <property type="match status" value="1"/>
</dbReference>